<gene>
    <name evidence="1" type="ORF">Ctob_005273</name>
</gene>
<sequence>MPRLNVPAATEPLPMFSGLRSAFPPLVTRLDQVVPVIAVGETAIRDDLNRHAISIFGIDYPDRGIIDECLRGFCDDSTVENGSLLCAPHSGALAFFEQAEAKIAKSVLKGWAEDHERLPMWPIRCSPYSVVDESARAGAPKFRLTNDLSWPKPGVPLEPHGLATPSLNDAMDRSAWPPAVLLRLAQVASGMMVLKASGAPVTAWKVDAEAFYRKVGRRPDQVWRQSMVTPSGNWQIDWRCQFGDASVAVKALRHSDHMASVVKQRLRQFDATYPSRDPRVVAWQRERVRMALEFGVLLPELEPFNDERWAVLHLYGQFVDDGGGASIDDPLFDELGRPLLGPDGQHLTRAKVHLELVEDVFEAFGHLSSPEKREFGERIDLLGVALDLSSGLMKLAAGKRERYAALCRAVSISQAGVPLSEFRELLGKLTFASIIYPKGRQWVAPCWRSFKIALKRSPVQKVFITRHVREALQRWATELEDPDHPGVPMACREWVPLYGSPGVGVIYADASGEEGWAAWTFEAGVVYMVSGVWGPLDGELIIADKELVASTIGLFVLGEALHLHYVWEFTDNTVALSAIRTLTPSTPLSQRLCAARVTWCSDRSVFVMGERITSANNEWADIGSRPVTRGGPAAVATMAAQLGFEFVDLHVVDWREIL</sequence>
<protein>
    <submittedName>
        <fullName evidence="1">Uncharacterized protein</fullName>
    </submittedName>
</protein>
<dbReference type="InterPro" id="IPR052055">
    <property type="entry name" value="Hepadnavirus_pol/RT"/>
</dbReference>
<name>A0A0M0JRF3_9EUKA</name>
<dbReference type="Proteomes" id="UP000037460">
    <property type="component" value="Unassembled WGS sequence"/>
</dbReference>
<evidence type="ECO:0000313" key="2">
    <source>
        <dbReference type="Proteomes" id="UP000037460"/>
    </source>
</evidence>
<accession>A0A0M0JRF3</accession>
<dbReference type="PANTHER" id="PTHR33050">
    <property type="entry name" value="REVERSE TRANSCRIPTASE DOMAIN-CONTAINING PROTEIN"/>
    <property type="match status" value="1"/>
</dbReference>
<dbReference type="PANTHER" id="PTHR33050:SF7">
    <property type="entry name" value="RIBONUCLEASE H"/>
    <property type="match status" value="1"/>
</dbReference>
<keyword evidence="2" id="KW-1185">Reference proteome</keyword>
<organism evidence="1 2">
    <name type="scientific">Chrysochromulina tobinii</name>
    <dbReference type="NCBI Taxonomy" id="1460289"/>
    <lineage>
        <taxon>Eukaryota</taxon>
        <taxon>Haptista</taxon>
        <taxon>Haptophyta</taxon>
        <taxon>Prymnesiophyceae</taxon>
        <taxon>Prymnesiales</taxon>
        <taxon>Chrysochromulinaceae</taxon>
        <taxon>Chrysochromulina</taxon>
    </lineage>
</organism>
<dbReference type="EMBL" id="JWZX01002499">
    <property type="protein sequence ID" value="KOO28877.1"/>
    <property type="molecule type" value="Genomic_DNA"/>
</dbReference>
<comment type="caution">
    <text evidence="1">The sequence shown here is derived from an EMBL/GenBank/DDBJ whole genome shotgun (WGS) entry which is preliminary data.</text>
</comment>
<proteinExistence type="predicted"/>
<dbReference type="SUPFAM" id="SSF56672">
    <property type="entry name" value="DNA/RNA polymerases"/>
    <property type="match status" value="1"/>
</dbReference>
<evidence type="ECO:0000313" key="1">
    <source>
        <dbReference type="EMBL" id="KOO28877.1"/>
    </source>
</evidence>
<dbReference type="InterPro" id="IPR043502">
    <property type="entry name" value="DNA/RNA_pol_sf"/>
</dbReference>
<reference evidence="2" key="1">
    <citation type="journal article" date="2015" name="PLoS Genet.">
        <title>Genome Sequence and Transcriptome Analyses of Chrysochromulina tobin: Metabolic Tools for Enhanced Algal Fitness in the Prominent Order Prymnesiales (Haptophyceae).</title>
        <authorList>
            <person name="Hovde B.T."/>
            <person name="Deodato C.R."/>
            <person name="Hunsperger H.M."/>
            <person name="Ryken S.A."/>
            <person name="Yost W."/>
            <person name="Jha R.K."/>
            <person name="Patterson J."/>
            <person name="Monnat R.J. Jr."/>
            <person name="Barlow S.B."/>
            <person name="Starkenburg S.R."/>
            <person name="Cattolico R.A."/>
        </authorList>
    </citation>
    <scope>NUCLEOTIDE SEQUENCE</scope>
    <source>
        <strain evidence="2">CCMP291</strain>
    </source>
</reference>
<dbReference type="AlphaFoldDB" id="A0A0M0JRF3"/>